<keyword evidence="3" id="KW-1185">Reference proteome</keyword>
<reference evidence="2 3" key="1">
    <citation type="submission" date="2018-06" db="EMBL/GenBank/DDBJ databases">
        <title>Pedobacter endophyticus sp. nov., an endophytic bacterium isolated from a leaf of Triticum aestivum.</title>
        <authorList>
            <person name="Zhang L."/>
        </authorList>
    </citation>
    <scope>NUCLEOTIDE SEQUENCE [LARGE SCALE GENOMIC DNA]</scope>
    <source>
        <strain evidence="2 3">CM134L-2</strain>
    </source>
</reference>
<accession>A0A3S3SUI1</accession>
<gene>
    <name evidence="2" type="ORF">DPV69_04805</name>
</gene>
<keyword evidence="1" id="KW-0175">Coiled coil</keyword>
<proteinExistence type="predicted"/>
<feature type="coiled-coil region" evidence="1">
    <location>
        <begin position="46"/>
        <end position="73"/>
    </location>
</feature>
<evidence type="ECO:0000313" key="2">
    <source>
        <dbReference type="EMBL" id="RWU10662.1"/>
    </source>
</evidence>
<sequence length="378" mass="44067">MDFDFGFSLYFLDPPKLEPLERFFVQVQGKISIYKKHAETTIGLYHTEATDKLKDLKAEHKKVADEANVAYKKHFDEIDGSEDDKHAWALHASGAAEIDHHYASADEDMKADFTEMADHFNKSSLVTLYALLETELRRLCGHLHNSFKLKFTVERFEKTDYLKSMMEYISLVAEIDIASTESKINKLQELQYLRNRIMHNGAEFSLEKNEWLDDLVKNSDGGLFWENVDEEQIRILRIRSKFISPYYSIISNFFFELFKSLNVKLGFNLLSERMSFLFGFLSKEINVKYISQRDISNGKQFVFSIESNDLENLFKFNCKMSITASNPDQLIITNQLDEIKNMERWIIQMQSNSAVFRQALVGFLPPNSTHKIDIMLYP</sequence>
<organism evidence="2 3">
    <name type="scientific">Pedobacter chitinilyticus</name>
    <dbReference type="NCBI Taxonomy" id="2233776"/>
    <lineage>
        <taxon>Bacteria</taxon>
        <taxon>Pseudomonadati</taxon>
        <taxon>Bacteroidota</taxon>
        <taxon>Sphingobacteriia</taxon>
        <taxon>Sphingobacteriales</taxon>
        <taxon>Sphingobacteriaceae</taxon>
        <taxon>Pedobacter</taxon>
    </lineage>
</organism>
<dbReference type="EMBL" id="SAYW01000001">
    <property type="protein sequence ID" value="RWU10662.1"/>
    <property type="molecule type" value="Genomic_DNA"/>
</dbReference>
<name>A0A3S3SUI1_9SPHI</name>
<dbReference type="OrthoDB" id="795512at2"/>
<dbReference type="Proteomes" id="UP000284120">
    <property type="component" value="Unassembled WGS sequence"/>
</dbReference>
<protein>
    <submittedName>
        <fullName evidence="2">Uncharacterized protein</fullName>
    </submittedName>
</protein>
<evidence type="ECO:0000313" key="3">
    <source>
        <dbReference type="Proteomes" id="UP000284120"/>
    </source>
</evidence>
<comment type="caution">
    <text evidence="2">The sequence shown here is derived from an EMBL/GenBank/DDBJ whole genome shotgun (WGS) entry which is preliminary data.</text>
</comment>
<evidence type="ECO:0000256" key="1">
    <source>
        <dbReference type="SAM" id="Coils"/>
    </source>
</evidence>
<dbReference type="RefSeq" id="WP_113646150.1">
    <property type="nucleotide sequence ID" value="NZ_QMHN01000001.1"/>
</dbReference>
<dbReference type="AlphaFoldDB" id="A0A3S3SUI1"/>